<dbReference type="SUPFAM" id="SSF53474">
    <property type="entry name" value="alpha/beta-Hydrolases"/>
    <property type="match status" value="1"/>
</dbReference>
<dbReference type="AlphaFoldDB" id="W1NG93"/>
<reference evidence="11" key="1">
    <citation type="journal article" date="2013" name="Science">
        <title>The Amborella genome and the evolution of flowering plants.</title>
        <authorList>
            <consortium name="Amborella Genome Project"/>
        </authorList>
    </citation>
    <scope>NUCLEOTIDE SEQUENCE [LARGE SCALE GENOMIC DNA]</scope>
</reference>
<protein>
    <recommendedName>
        <fullName evidence="9">Fungal lipase-type domain-containing protein</fullName>
    </recommendedName>
</protein>
<organism evidence="10 11">
    <name type="scientific">Amborella trichopoda</name>
    <dbReference type="NCBI Taxonomy" id="13333"/>
    <lineage>
        <taxon>Eukaryota</taxon>
        <taxon>Viridiplantae</taxon>
        <taxon>Streptophyta</taxon>
        <taxon>Embryophyta</taxon>
        <taxon>Tracheophyta</taxon>
        <taxon>Spermatophyta</taxon>
        <taxon>Magnoliopsida</taxon>
        <taxon>Amborellales</taxon>
        <taxon>Amborellaceae</taxon>
        <taxon>Amborella</taxon>
    </lineage>
</organism>
<sequence length="450" mass="51391">MSIGGQFYYLQVHEKYNQGLHIPKPLHLSPPRDHEIPADSPKQDIHERWQEIHGSNHWQGLLNPLHPWLQREIIKYGELAQATYDAFDFDCFSHYCGSCRYSPSRLFQKLGLTRCGYKVTKYLYAMSHVDLPHLLNRSLTGNKWSRDSNWMGYVAVSDDNESQRIGRRDVIVAWRGTVTPLEWVENIQERLESIEQHDVDVKVEHGFLSIFRSKSEATRYNKSSACEQAMREIERVVSFHRERGEGVSLTITGHSLGGALALLNAYEAAISQLDIPIAVFSFAAPRVGNTAFRDRLKHLGAKTLRVVIKQDVVPKMPGIVFNEGMKKFEEITGSLQWMYTHLGEELSLDVSSSPFLKHAWNPIGFHSLETYLHLVDGYSSQNEPFSHAAKRDIALVNKACNMVVDELRIPPCWHQLANKGLVQNSYGRWVHPERDVEDIPCPLGSNLSYT</sequence>
<evidence type="ECO:0000256" key="3">
    <source>
        <dbReference type="ARBA" id="ARBA00022528"/>
    </source>
</evidence>
<evidence type="ECO:0000259" key="9">
    <source>
        <dbReference type="Pfam" id="PF01764"/>
    </source>
</evidence>
<dbReference type="GO" id="GO:0004620">
    <property type="term" value="F:phospholipase activity"/>
    <property type="evidence" value="ECO:0000318"/>
    <property type="project" value="GO_Central"/>
</dbReference>
<keyword evidence="5" id="KW-0378">Hydrolase</keyword>
<dbReference type="InterPro" id="IPR029058">
    <property type="entry name" value="AB_hydrolase_fold"/>
</dbReference>
<evidence type="ECO:0000256" key="1">
    <source>
        <dbReference type="ARBA" id="ARBA00004229"/>
    </source>
</evidence>
<dbReference type="Gramene" id="ERM94511">
    <property type="protein sequence ID" value="ERM94511"/>
    <property type="gene ID" value="AMTR_s00010p00263480"/>
</dbReference>
<keyword evidence="8" id="KW-0443">Lipid metabolism</keyword>
<dbReference type="Gene3D" id="3.40.50.1820">
    <property type="entry name" value="alpha/beta hydrolase"/>
    <property type="match status" value="1"/>
</dbReference>
<dbReference type="Proteomes" id="UP000017836">
    <property type="component" value="Unassembled WGS sequence"/>
</dbReference>
<dbReference type="FunFam" id="3.40.50.1820:FF:000065">
    <property type="entry name" value="Phospholipase A1-II 3"/>
    <property type="match status" value="1"/>
</dbReference>
<dbReference type="InterPro" id="IPR002921">
    <property type="entry name" value="Fungal_lipase-type"/>
</dbReference>
<dbReference type="Pfam" id="PF01764">
    <property type="entry name" value="Lipase_3"/>
    <property type="match status" value="1"/>
</dbReference>
<evidence type="ECO:0000256" key="4">
    <source>
        <dbReference type="ARBA" id="ARBA00022640"/>
    </source>
</evidence>
<dbReference type="EMBL" id="KI397513">
    <property type="protein sequence ID" value="ERM94511.1"/>
    <property type="molecule type" value="Genomic_DNA"/>
</dbReference>
<dbReference type="STRING" id="13333.W1NG93"/>
<keyword evidence="7" id="KW-0442">Lipid degradation</keyword>
<evidence type="ECO:0000313" key="11">
    <source>
        <dbReference type="Proteomes" id="UP000017836"/>
    </source>
</evidence>
<dbReference type="PANTHER" id="PTHR31403">
    <property type="entry name" value="PHOSPHOLIPASE A1-IBETA2, CHLOROPLASTIC"/>
    <property type="match status" value="1"/>
</dbReference>
<dbReference type="GO" id="GO:0016042">
    <property type="term" value="P:lipid catabolic process"/>
    <property type="evidence" value="ECO:0007669"/>
    <property type="project" value="UniProtKB-KW"/>
</dbReference>
<evidence type="ECO:0000256" key="7">
    <source>
        <dbReference type="ARBA" id="ARBA00022963"/>
    </source>
</evidence>
<name>W1NG93_AMBTC</name>
<evidence type="ECO:0000256" key="8">
    <source>
        <dbReference type="ARBA" id="ARBA00023098"/>
    </source>
</evidence>
<dbReference type="OMA" id="LRIPHCW"/>
<dbReference type="CDD" id="cd00519">
    <property type="entry name" value="Lipase_3"/>
    <property type="match status" value="1"/>
</dbReference>
<keyword evidence="6" id="KW-0809">Transit peptide</keyword>
<dbReference type="PANTHER" id="PTHR31403:SF11">
    <property type="entry name" value="OS12G0614500 PROTEIN"/>
    <property type="match status" value="1"/>
</dbReference>
<dbReference type="eggNOG" id="KOG4569">
    <property type="taxonomic scope" value="Eukaryota"/>
</dbReference>
<keyword evidence="3" id="KW-0150">Chloroplast</keyword>
<feature type="domain" description="Fungal lipase-type" evidence="9">
    <location>
        <begin position="171"/>
        <end position="320"/>
    </location>
</feature>
<evidence type="ECO:0000313" key="10">
    <source>
        <dbReference type="EMBL" id="ERM94511.1"/>
    </source>
</evidence>
<evidence type="ECO:0000256" key="6">
    <source>
        <dbReference type="ARBA" id="ARBA00022946"/>
    </source>
</evidence>
<evidence type="ECO:0000256" key="5">
    <source>
        <dbReference type="ARBA" id="ARBA00022801"/>
    </source>
</evidence>
<dbReference type="HOGENOM" id="CLU_018841_0_0_1"/>
<dbReference type="GO" id="GO:0009507">
    <property type="term" value="C:chloroplast"/>
    <property type="evidence" value="ECO:0007669"/>
    <property type="project" value="UniProtKB-SubCell"/>
</dbReference>
<dbReference type="GO" id="GO:0008970">
    <property type="term" value="F:phospholipase A1 activity"/>
    <property type="evidence" value="ECO:0007669"/>
    <property type="project" value="UniProtKB-ARBA"/>
</dbReference>
<comment type="subcellular location">
    <subcellularLocation>
        <location evidence="1">Plastid</location>
        <location evidence="1">Chloroplast</location>
    </subcellularLocation>
</comment>
<gene>
    <name evidence="10" type="ORF">AMTR_s00010p00263480</name>
</gene>
<keyword evidence="11" id="KW-1185">Reference proteome</keyword>
<accession>W1NG93</accession>
<comment type="similarity">
    <text evidence="2">Belongs to the AB hydrolase superfamily. Lipase family.</text>
</comment>
<proteinExistence type="inferred from homology"/>
<evidence type="ECO:0000256" key="2">
    <source>
        <dbReference type="ARBA" id="ARBA00010701"/>
    </source>
</evidence>
<keyword evidence="4" id="KW-0934">Plastid</keyword>